<dbReference type="EMBL" id="QKRW01000055">
    <property type="protein sequence ID" value="RAL59304.1"/>
    <property type="molecule type" value="Genomic_DNA"/>
</dbReference>
<dbReference type="Proteomes" id="UP000249056">
    <property type="component" value="Unassembled WGS sequence"/>
</dbReference>
<feature type="compositionally biased region" description="Low complexity" evidence="1">
    <location>
        <begin position="24"/>
        <end position="57"/>
    </location>
</feature>
<evidence type="ECO:0000256" key="1">
    <source>
        <dbReference type="SAM" id="MobiDB-lite"/>
    </source>
</evidence>
<accession>A0A395IHB9</accession>
<evidence type="ECO:0000313" key="2">
    <source>
        <dbReference type="EMBL" id="RAL59304.1"/>
    </source>
</evidence>
<name>A0A395IHB9_9HELO</name>
<feature type="region of interest" description="Disordered" evidence="1">
    <location>
        <begin position="24"/>
        <end position="106"/>
    </location>
</feature>
<organism evidence="2 3">
    <name type="scientific">Monilinia fructigena</name>
    <dbReference type="NCBI Taxonomy" id="38457"/>
    <lineage>
        <taxon>Eukaryota</taxon>
        <taxon>Fungi</taxon>
        <taxon>Dikarya</taxon>
        <taxon>Ascomycota</taxon>
        <taxon>Pezizomycotina</taxon>
        <taxon>Leotiomycetes</taxon>
        <taxon>Helotiales</taxon>
        <taxon>Sclerotiniaceae</taxon>
        <taxon>Monilinia</taxon>
    </lineage>
</organism>
<reference evidence="2 3" key="1">
    <citation type="submission" date="2018-06" db="EMBL/GenBank/DDBJ databases">
        <title>Genome Sequence of the Brown Rot Fungal Pathogen Monilinia fructigena.</title>
        <authorList>
            <person name="Landi L."/>
            <person name="De Miccolis Angelini R.M."/>
            <person name="Pollastro S."/>
            <person name="Abate D."/>
            <person name="Faretra F."/>
            <person name="Romanazzi G."/>
        </authorList>
    </citation>
    <scope>NUCLEOTIDE SEQUENCE [LARGE SCALE GENOMIC DNA]</scope>
    <source>
        <strain evidence="2 3">Mfrg269</strain>
    </source>
</reference>
<sequence length="116" mass="12266">MHDRVFLSLQPGLLLTSLKPLKTASASSPLTNPNPNTTSSSHPSYPQAHPAAAVPHPTGLTDSSSQLYAPAVITGTDKPQTTRTIKEDPEVPPTPQPAAFPKPTTGFAGRWIRFAS</sequence>
<feature type="compositionally biased region" description="Pro residues" evidence="1">
    <location>
        <begin position="91"/>
        <end position="100"/>
    </location>
</feature>
<dbReference type="OrthoDB" id="5385910at2759"/>
<protein>
    <submittedName>
        <fullName evidence="2">Uncharacterized protein</fullName>
    </submittedName>
</protein>
<dbReference type="AlphaFoldDB" id="A0A395IHB9"/>
<keyword evidence="3" id="KW-1185">Reference proteome</keyword>
<gene>
    <name evidence="2" type="ORF">DID88_006909</name>
</gene>
<comment type="caution">
    <text evidence="2">The sequence shown here is derived from an EMBL/GenBank/DDBJ whole genome shotgun (WGS) entry which is preliminary data.</text>
</comment>
<evidence type="ECO:0000313" key="3">
    <source>
        <dbReference type="Proteomes" id="UP000249056"/>
    </source>
</evidence>
<proteinExistence type="predicted"/>